<dbReference type="InterPro" id="IPR047865">
    <property type="entry name" value="Ribosomal_uL10_bac_type"/>
</dbReference>
<dbReference type="Pfam" id="PF00466">
    <property type="entry name" value="Ribosomal_L10"/>
    <property type="match status" value="1"/>
</dbReference>
<dbReference type="CDD" id="cd05797">
    <property type="entry name" value="Ribosomal_L10"/>
    <property type="match status" value="1"/>
</dbReference>
<keyword evidence="6" id="KW-0699">rRNA-binding</keyword>
<dbReference type="GO" id="GO:0070180">
    <property type="term" value="F:large ribosomal subunit rRNA binding"/>
    <property type="evidence" value="ECO:0007669"/>
    <property type="project" value="UniProtKB-UniRule"/>
</dbReference>
<protein>
    <recommendedName>
        <fullName evidence="5 6">Large ribosomal subunit protein uL10</fullName>
    </recommendedName>
</protein>
<dbReference type="GO" id="GO:0005840">
    <property type="term" value="C:ribosome"/>
    <property type="evidence" value="ECO:0007669"/>
    <property type="project" value="UniProtKB-KW"/>
</dbReference>
<dbReference type="SUPFAM" id="SSF160369">
    <property type="entry name" value="Ribosomal protein L10-like"/>
    <property type="match status" value="1"/>
</dbReference>
<keyword evidence="4 6" id="KW-0687">Ribonucleoprotein</keyword>
<comment type="similarity">
    <text evidence="2 6">Belongs to the universal ribosomal protein uL10 family.</text>
</comment>
<dbReference type="NCBIfam" id="NF000955">
    <property type="entry name" value="PRK00099.1-1"/>
    <property type="match status" value="1"/>
</dbReference>
<dbReference type="Gene3D" id="3.30.70.1730">
    <property type="match status" value="1"/>
</dbReference>
<comment type="subunit">
    <text evidence="6">Part of the ribosomal stalk of the 50S ribosomal subunit. The N-terminus interacts with L11 and the large rRNA to form the base of the stalk. The C-terminus forms an elongated spine to which L12 dimers bind in a sequential fashion forming a multimeric L10(L12)X complex.</text>
</comment>
<evidence type="ECO:0000256" key="4">
    <source>
        <dbReference type="ARBA" id="ARBA00023274"/>
    </source>
</evidence>
<dbReference type="PANTHER" id="PTHR11560">
    <property type="entry name" value="39S RIBOSOMAL PROTEIN L10, MITOCHONDRIAL"/>
    <property type="match status" value="1"/>
</dbReference>
<dbReference type="InterPro" id="IPR022973">
    <property type="entry name" value="Ribosomal_uL10_bac"/>
</dbReference>
<dbReference type="Gene3D" id="6.10.250.290">
    <property type="match status" value="1"/>
</dbReference>
<comment type="caution">
    <text evidence="7">The sequence shown here is derived from an EMBL/GenBank/DDBJ whole genome shotgun (WGS) entry which is preliminary data.</text>
</comment>
<evidence type="ECO:0000256" key="5">
    <source>
        <dbReference type="ARBA" id="ARBA00035202"/>
    </source>
</evidence>
<proteinExistence type="inferred from homology"/>
<evidence type="ECO:0000256" key="6">
    <source>
        <dbReference type="HAMAP-Rule" id="MF_00362"/>
    </source>
</evidence>
<evidence type="ECO:0000256" key="3">
    <source>
        <dbReference type="ARBA" id="ARBA00022980"/>
    </source>
</evidence>
<dbReference type="GO" id="GO:0006412">
    <property type="term" value="P:translation"/>
    <property type="evidence" value="ECO:0007669"/>
    <property type="project" value="UniProtKB-UniRule"/>
</dbReference>
<keyword evidence="6" id="KW-0694">RNA-binding</keyword>
<dbReference type="HAMAP" id="MF_00362">
    <property type="entry name" value="Ribosomal_uL10"/>
    <property type="match status" value="1"/>
</dbReference>
<dbReference type="GO" id="GO:1990904">
    <property type="term" value="C:ribonucleoprotein complex"/>
    <property type="evidence" value="ECO:0007669"/>
    <property type="project" value="UniProtKB-KW"/>
</dbReference>
<dbReference type="InterPro" id="IPR001790">
    <property type="entry name" value="Ribosomal_uL10"/>
</dbReference>
<accession>A0A2J0LJU9</accession>
<dbReference type="Proteomes" id="UP000231267">
    <property type="component" value="Unassembled WGS sequence"/>
</dbReference>
<gene>
    <name evidence="6 7" type="primary">rplJ</name>
    <name evidence="7" type="ORF">COW11_06270</name>
</gene>
<evidence type="ECO:0000313" key="8">
    <source>
        <dbReference type="Proteomes" id="UP000231267"/>
    </source>
</evidence>
<evidence type="ECO:0000256" key="1">
    <source>
        <dbReference type="ARBA" id="ARBA00002633"/>
    </source>
</evidence>
<evidence type="ECO:0000313" key="7">
    <source>
        <dbReference type="EMBL" id="PIW65873.1"/>
    </source>
</evidence>
<dbReference type="InterPro" id="IPR043141">
    <property type="entry name" value="Ribosomal_uL10-like_sf"/>
</dbReference>
<reference evidence="7 8" key="1">
    <citation type="submission" date="2017-09" db="EMBL/GenBank/DDBJ databases">
        <title>Depth-based differentiation of microbial function through sediment-hosted aquifers and enrichment of novel symbionts in the deep terrestrial subsurface.</title>
        <authorList>
            <person name="Probst A.J."/>
            <person name="Ladd B."/>
            <person name="Jarett J.K."/>
            <person name="Geller-Mcgrath D.E."/>
            <person name="Sieber C.M."/>
            <person name="Emerson J.B."/>
            <person name="Anantharaman K."/>
            <person name="Thomas B.C."/>
            <person name="Malmstrom R."/>
            <person name="Stieglmeier M."/>
            <person name="Klingl A."/>
            <person name="Woyke T."/>
            <person name="Ryan C.M."/>
            <person name="Banfield J.F."/>
        </authorList>
    </citation>
    <scope>NUCLEOTIDE SEQUENCE [LARGE SCALE GENOMIC DNA]</scope>
    <source>
        <strain evidence="7">CG12_big_fil_rev_8_21_14_0_65_43_15</strain>
    </source>
</reference>
<name>A0A2J0LJU9_9BACT</name>
<evidence type="ECO:0000256" key="2">
    <source>
        <dbReference type="ARBA" id="ARBA00008889"/>
    </source>
</evidence>
<dbReference type="EMBL" id="PFGP01000138">
    <property type="protein sequence ID" value="PIW65873.1"/>
    <property type="molecule type" value="Genomic_DNA"/>
</dbReference>
<comment type="function">
    <text evidence="1 6">Forms part of the ribosomal stalk, playing a central role in the interaction of the ribosome with GTP-bound translation factors.</text>
</comment>
<keyword evidence="3 6" id="KW-0689">Ribosomal protein</keyword>
<dbReference type="AlphaFoldDB" id="A0A2J0LJU9"/>
<organism evidence="7 8">
    <name type="scientific">Candidatus Taenaricola geysiri</name>
    <dbReference type="NCBI Taxonomy" id="1974752"/>
    <lineage>
        <taxon>Bacteria</taxon>
        <taxon>Pseudomonadati</taxon>
        <taxon>Candidatus Omnitrophota</taxon>
        <taxon>Candidatus Taenaricola</taxon>
    </lineage>
</organism>
<sequence>MLKKFGQLTRQHAINELTKLFKENESAIVTSFKQVDVNKMQAIKKPLKNSSARFKVVKNSMAKIAVKKADMEGMAGLFDGTCAVTFCDEDGFLAASKIFVNFSKENEGFKIRGGCLAGEFIDAERIRDFALLPGREALVAKAIGTMKSPITGLVGVLNNVINGFVRVVDQLAKKKGSPSSRDV</sequence>